<dbReference type="EMBL" id="KI295748">
    <property type="protein sequence ID" value="ESA02411.1"/>
    <property type="molecule type" value="Genomic_DNA"/>
</dbReference>
<evidence type="ECO:0000313" key="1">
    <source>
        <dbReference type="EMBL" id="ESA02411.1"/>
    </source>
</evidence>
<protein>
    <submittedName>
        <fullName evidence="1">Uncharacterized protein</fullName>
    </submittedName>
</protein>
<reference evidence="1" key="1">
    <citation type="submission" date="2013-07" db="EMBL/GenBank/DDBJ databases">
        <title>The genome of an arbuscular mycorrhizal fungus provides insights into the evolution of the oldest plant symbiosis.</title>
        <authorList>
            <consortium name="DOE Joint Genome Institute"/>
            <person name="Tisserant E."/>
            <person name="Malbreil M."/>
            <person name="Kuo A."/>
            <person name="Kohler A."/>
            <person name="Symeonidi A."/>
            <person name="Balestrini R."/>
            <person name="Charron P."/>
            <person name="Duensing N."/>
            <person name="Frei-dit-Frey N."/>
            <person name="Gianinazzi-Pearson V."/>
            <person name="Gilbert B."/>
            <person name="Handa Y."/>
            <person name="Hijri M."/>
            <person name="Kaul R."/>
            <person name="Kawaguchi M."/>
            <person name="Krajinski F."/>
            <person name="Lammers P."/>
            <person name="Lapierre D."/>
            <person name="Masclaux F.G."/>
            <person name="Murat C."/>
            <person name="Morin E."/>
            <person name="Ndikumana S."/>
            <person name="Pagni M."/>
            <person name="Petitpierre D."/>
            <person name="Requena N."/>
            <person name="Rosikiewicz P."/>
            <person name="Riley R."/>
            <person name="Saito K."/>
            <person name="San Clemente H."/>
            <person name="Shapiro H."/>
            <person name="van Tuinen D."/>
            <person name="Becard G."/>
            <person name="Bonfante P."/>
            <person name="Paszkowski U."/>
            <person name="Shachar-Hill Y."/>
            <person name="Young J.P."/>
            <person name="Sanders I.R."/>
            <person name="Henrissat B."/>
            <person name="Rensing S.A."/>
            <person name="Grigoriev I.V."/>
            <person name="Corradi N."/>
            <person name="Roux C."/>
            <person name="Martin F."/>
        </authorList>
    </citation>
    <scope>NUCLEOTIDE SEQUENCE</scope>
    <source>
        <strain evidence="1">DAOM 197198</strain>
    </source>
</reference>
<name>U9TGC8_RHIID</name>
<dbReference type="HOGENOM" id="CLU_2741350_0_0_1"/>
<sequence>MAILAGIMKILAGIKCKKGVLIWNVIHGVYDINIQTGPSLGGMHLHVIELTLIPATNIASSENKFYCITAL</sequence>
<proteinExistence type="predicted"/>
<accession>U9TGC8</accession>
<gene>
    <name evidence="1" type="ORF">GLOINDRAFT_337397</name>
</gene>
<organism evidence="1">
    <name type="scientific">Rhizophagus irregularis (strain DAOM 181602 / DAOM 197198 / MUCL 43194)</name>
    <name type="common">Arbuscular mycorrhizal fungus</name>
    <name type="synonym">Glomus intraradices</name>
    <dbReference type="NCBI Taxonomy" id="747089"/>
    <lineage>
        <taxon>Eukaryota</taxon>
        <taxon>Fungi</taxon>
        <taxon>Fungi incertae sedis</taxon>
        <taxon>Mucoromycota</taxon>
        <taxon>Glomeromycotina</taxon>
        <taxon>Glomeromycetes</taxon>
        <taxon>Glomerales</taxon>
        <taxon>Glomeraceae</taxon>
        <taxon>Rhizophagus</taxon>
    </lineage>
</organism>
<dbReference type="AlphaFoldDB" id="U9TGC8"/>